<reference evidence="2 3" key="1">
    <citation type="submission" date="2021-04" db="EMBL/GenBank/DDBJ databases">
        <authorList>
            <person name="Tang X."/>
            <person name="Zhou X."/>
            <person name="Chen X."/>
            <person name="Cernava T."/>
            <person name="Zhang C."/>
        </authorList>
    </citation>
    <scope>NUCLEOTIDE SEQUENCE [LARGE SCALE GENOMIC DNA]</scope>
    <source>
        <strain evidence="2 3">BH-SS-21</strain>
    </source>
</reference>
<evidence type="ECO:0000313" key="2">
    <source>
        <dbReference type="EMBL" id="MBQ0855109.1"/>
    </source>
</evidence>
<evidence type="ECO:0000313" key="3">
    <source>
        <dbReference type="Proteomes" id="UP000677413"/>
    </source>
</evidence>
<dbReference type="AlphaFoldDB" id="A0A940Y0H0"/>
<organism evidence="2 3">
    <name type="scientific">Streptomyces liliiviolaceus</name>
    <dbReference type="NCBI Taxonomy" id="2823109"/>
    <lineage>
        <taxon>Bacteria</taxon>
        <taxon>Bacillati</taxon>
        <taxon>Actinomycetota</taxon>
        <taxon>Actinomycetes</taxon>
        <taxon>Kitasatosporales</taxon>
        <taxon>Streptomycetaceae</taxon>
        <taxon>Streptomyces</taxon>
    </lineage>
</organism>
<name>A0A940Y0H0_9ACTN</name>
<sequence>MAGANNKTTNGQSPTAHARAAKTTVTEGAKAPAKESQKAATEAVKNAGDAAGAVGRGSREALVNLGGAASQKAKETARTVQGGVSTAAHQTVGKAGLVWTLVKARKVVAAGAAAGTAAVVLGSYTVGRRAGLRQRGPLSRLSGGRL</sequence>
<comment type="caution">
    <text evidence="2">The sequence shown here is derived from an EMBL/GenBank/DDBJ whole genome shotgun (WGS) entry which is preliminary data.</text>
</comment>
<accession>A0A940Y0H0</accession>
<dbReference type="RefSeq" id="WP_210893253.1">
    <property type="nucleotide sequence ID" value="NZ_JAGPYQ010000002.1"/>
</dbReference>
<feature type="compositionally biased region" description="Polar residues" evidence="1">
    <location>
        <begin position="1"/>
        <end position="15"/>
    </location>
</feature>
<proteinExistence type="predicted"/>
<feature type="region of interest" description="Disordered" evidence="1">
    <location>
        <begin position="1"/>
        <end position="42"/>
    </location>
</feature>
<dbReference type="Proteomes" id="UP000677413">
    <property type="component" value="Unassembled WGS sequence"/>
</dbReference>
<dbReference type="EMBL" id="JAGPYQ010000002">
    <property type="protein sequence ID" value="MBQ0855109.1"/>
    <property type="molecule type" value="Genomic_DNA"/>
</dbReference>
<evidence type="ECO:0000256" key="1">
    <source>
        <dbReference type="SAM" id="MobiDB-lite"/>
    </source>
</evidence>
<gene>
    <name evidence="2" type="ORF">J8N05_43880</name>
</gene>
<protein>
    <submittedName>
        <fullName evidence="2">Uncharacterized protein</fullName>
    </submittedName>
</protein>
<keyword evidence="3" id="KW-1185">Reference proteome</keyword>